<sequence>MKEHSVKVRKPSIDEVVIKNLVTERLDDFALSTDKRGEITQLIYDQLDLREVIDELLSILFLNNMSGYEEFADVVKSKCEGYTTLTIETSFGQTIKATKYFDDVQLKDNEVIIDDPNKDGQILKLLTNQHVVKRTGILTHNDTVYAVCEVLI</sequence>
<protein>
    <submittedName>
        <fullName evidence="1">Uncharacterized protein</fullName>
    </submittedName>
</protein>
<gene>
    <name evidence="1" type="ORF">BK699_09780</name>
</gene>
<reference evidence="1 2" key="1">
    <citation type="submission" date="2016-10" db="EMBL/GenBank/DDBJ databases">
        <title>Comparative genomics of Bacillus thuringiensis reveals a path to pathogens against multiple invertebrate hosts.</title>
        <authorList>
            <person name="Zheng J."/>
            <person name="Gao Q."/>
            <person name="Liu H."/>
            <person name="Peng D."/>
            <person name="Ruan L."/>
            <person name="Sun M."/>
        </authorList>
    </citation>
    <scope>NUCLEOTIDE SEQUENCE [LARGE SCALE GENOMIC DNA]</scope>
    <source>
        <strain evidence="1">BGSC 4AC1</strain>
    </source>
</reference>
<dbReference type="Proteomes" id="UP000195152">
    <property type="component" value="Unassembled WGS sequence"/>
</dbReference>
<evidence type="ECO:0000313" key="2">
    <source>
        <dbReference type="Proteomes" id="UP000195152"/>
    </source>
</evidence>
<dbReference type="RefSeq" id="WP_000658207.1">
    <property type="nucleotide sequence ID" value="NZ_NFCF01000063.1"/>
</dbReference>
<name>A0A242WAM2_BACTU</name>
<evidence type="ECO:0000313" key="1">
    <source>
        <dbReference type="EMBL" id="OTW50827.1"/>
    </source>
</evidence>
<organism evidence="1 2">
    <name type="scientific">Bacillus thuringiensis serovar mexicanensis</name>
    <dbReference type="NCBI Taxonomy" id="180868"/>
    <lineage>
        <taxon>Bacteria</taxon>
        <taxon>Bacillati</taxon>
        <taxon>Bacillota</taxon>
        <taxon>Bacilli</taxon>
        <taxon>Bacillales</taxon>
        <taxon>Bacillaceae</taxon>
        <taxon>Bacillus</taxon>
        <taxon>Bacillus cereus group</taxon>
    </lineage>
</organism>
<proteinExistence type="predicted"/>
<dbReference type="EMBL" id="NFCF01000063">
    <property type="protein sequence ID" value="OTW50827.1"/>
    <property type="molecule type" value="Genomic_DNA"/>
</dbReference>
<dbReference type="AlphaFoldDB" id="A0A242WAM2"/>
<accession>A0A242WAM2</accession>
<comment type="caution">
    <text evidence="1">The sequence shown here is derived from an EMBL/GenBank/DDBJ whole genome shotgun (WGS) entry which is preliminary data.</text>
</comment>